<accession>A0A0N4ZSI6</accession>
<dbReference type="InterPro" id="IPR036291">
    <property type="entry name" value="NAD(P)-bd_dom_sf"/>
</dbReference>
<feature type="transmembrane region" description="Helical" evidence="13">
    <location>
        <begin position="12"/>
        <end position="33"/>
    </location>
</feature>
<keyword evidence="4" id="KW-0521">NADP</keyword>
<dbReference type="FunFam" id="3.40.50.720:FF:000131">
    <property type="entry name" value="Short-chain dehydrogenase/reductase 3"/>
    <property type="match status" value="1"/>
</dbReference>
<proteinExistence type="inferred from homology"/>
<evidence type="ECO:0000256" key="10">
    <source>
        <dbReference type="ARBA" id="ARBA00068717"/>
    </source>
</evidence>
<keyword evidence="8 13" id="KW-0472">Membrane</keyword>
<dbReference type="Pfam" id="PF00106">
    <property type="entry name" value="adh_short"/>
    <property type="match status" value="1"/>
</dbReference>
<name>A0A0N4ZSI6_PARTI</name>
<dbReference type="Gene3D" id="3.40.50.720">
    <property type="entry name" value="NAD(P)-binding Rossmann-like Domain"/>
    <property type="match status" value="1"/>
</dbReference>
<evidence type="ECO:0000256" key="6">
    <source>
        <dbReference type="ARBA" id="ARBA00023002"/>
    </source>
</evidence>
<dbReference type="InterPro" id="IPR020904">
    <property type="entry name" value="Sc_DH/Rdtase_CS"/>
</dbReference>
<evidence type="ECO:0000256" key="13">
    <source>
        <dbReference type="SAM" id="Phobius"/>
    </source>
</evidence>
<evidence type="ECO:0000313" key="14">
    <source>
        <dbReference type="Proteomes" id="UP000038045"/>
    </source>
</evidence>
<dbReference type="PRINTS" id="PR00081">
    <property type="entry name" value="GDHRDH"/>
</dbReference>
<dbReference type="WBParaSite" id="PTRK_0001146700.1">
    <property type="protein sequence ID" value="PTRK_0001146700.1"/>
    <property type="gene ID" value="PTRK_0001146700"/>
</dbReference>
<dbReference type="CDD" id="cd05339">
    <property type="entry name" value="17beta-HSDXI-like_SDR_c"/>
    <property type="match status" value="1"/>
</dbReference>
<evidence type="ECO:0000256" key="4">
    <source>
        <dbReference type="ARBA" id="ARBA00022857"/>
    </source>
</evidence>
<evidence type="ECO:0000256" key="5">
    <source>
        <dbReference type="ARBA" id="ARBA00022989"/>
    </source>
</evidence>
<dbReference type="SUPFAM" id="SSF51735">
    <property type="entry name" value="NAD(P)-binding Rossmann-fold domains"/>
    <property type="match status" value="1"/>
</dbReference>
<keyword evidence="14" id="KW-1185">Reference proteome</keyword>
<keyword evidence="6" id="KW-0560">Oxidoreductase</keyword>
<organism evidence="14 15">
    <name type="scientific">Parastrongyloides trichosuri</name>
    <name type="common">Possum-specific nematode worm</name>
    <dbReference type="NCBI Taxonomy" id="131310"/>
    <lineage>
        <taxon>Eukaryota</taxon>
        <taxon>Metazoa</taxon>
        <taxon>Ecdysozoa</taxon>
        <taxon>Nematoda</taxon>
        <taxon>Chromadorea</taxon>
        <taxon>Rhabditida</taxon>
        <taxon>Tylenchina</taxon>
        <taxon>Panagrolaimomorpha</taxon>
        <taxon>Strongyloidoidea</taxon>
        <taxon>Strongyloididae</taxon>
        <taxon>Parastrongyloides</taxon>
    </lineage>
</organism>
<dbReference type="STRING" id="131310.A0A0N4ZSI6"/>
<dbReference type="InterPro" id="IPR002347">
    <property type="entry name" value="SDR_fam"/>
</dbReference>
<evidence type="ECO:0000313" key="15">
    <source>
        <dbReference type="WBParaSite" id="PTRK_0001146700.1"/>
    </source>
</evidence>
<comment type="similarity">
    <text evidence="2 12">Belongs to the short-chain dehydrogenases/reductases (SDR) family.</text>
</comment>
<comment type="subcellular location">
    <subcellularLocation>
        <location evidence="1">Membrane</location>
        <topology evidence="1">Multi-pass membrane protein</topology>
    </subcellularLocation>
</comment>
<sequence length="297" mass="33632">MSRKKEESNLINLLIIFPTLLYLILIGIINALIPNSWKPKKDVKGKVVLITGAGQGLGRLYALQFANLKSNLILWDINRENLKKVSKECEMKNVNVSYQVVDVSDKEEIYKAANKVLKDKGCVDILINNAGILFGKEFLESSDENFEKMMKVNTFSHWYTLKAFLPDMIRRRKGHIVSMCSISSFAGTPWGVDYATSKFGTIGIMESIRNELKMKNIFEIKTTIIAPTFTRTAMIDNFKISKGRESLAPEDVVSQAMEAILTEQSILIMPKLLYFLYYLKGILPTAAYDHIIINSLT</sequence>
<protein>
    <recommendedName>
        <fullName evidence="10">Short-chain dehydrogenase/reductase 3</fullName>
    </recommendedName>
    <alternativeName>
        <fullName evidence="11">Retinal short-chain dehydrogenase/reductase 1</fullName>
    </alternativeName>
</protein>
<reference evidence="15" key="1">
    <citation type="submission" date="2017-02" db="UniProtKB">
        <authorList>
            <consortium name="WormBaseParasite"/>
        </authorList>
    </citation>
    <scope>IDENTIFICATION</scope>
</reference>
<dbReference type="PANTHER" id="PTHR24322:SF736">
    <property type="entry name" value="RETINOL DEHYDROGENASE 10"/>
    <property type="match status" value="1"/>
</dbReference>
<dbReference type="PRINTS" id="PR00080">
    <property type="entry name" value="SDRFAMILY"/>
</dbReference>
<dbReference type="GO" id="GO:0005811">
    <property type="term" value="C:lipid droplet"/>
    <property type="evidence" value="ECO:0007669"/>
    <property type="project" value="TreeGrafter"/>
</dbReference>
<evidence type="ECO:0000256" key="9">
    <source>
        <dbReference type="ARBA" id="ARBA00059620"/>
    </source>
</evidence>
<keyword evidence="5 13" id="KW-1133">Transmembrane helix</keyword>
<evidence type="ECO:0000256" key="8">
    <source>
        <dbReference type="ARBA" id="ARBA00023136"/>
    </source>
</evidence>
<dbReference type="AlphaFoldDB" id="A0A0N4ZSI6"/>
<dbReference type="PANTHER" id="PTHR24322">
    <property type="entry name" value="PKSB"/>
    <property type="match status" value="1"/>
</dbReference>
<keyword evidence="3 13" id="KW-0812">Transmembrane</keyword>
<dbReference type="GO" id="GO:0052650">
    <property type="term" value="F:all-trans-retinol dehydrogenase (NADP+) activity"/>
    <property type="evidence" value="ECO:0007669"/>
    <property type="project" value="UniProtKB-ARBA"/>
</dbReference>
<keyword evidence="7" id="KW-0443">Lipid metabolism</keyword>
<comment type="function">
    <text evidence="9">Catalyzes the reduction of all-trans-retinal to all-trans-retinol in the presence of NADPH.</text>
</comment>
<evidence type="ECO:0000256" key="7">
    <source>
        <dbReference type="ARBA" id="ARBA00023098"/>
    </source>
</evidence>
<dbReference type="PROSITE" id="PS00061">
    <property type="entry name" value="ADH_SHORT"/>
    <property type="match status" value="1"/>
</dbReference>
<evidence type="ECO:0000256" key="3">
    <source>
        <dbReference type="ARBA" id="ARBA00022692"/>
    </source>
</evidence>
<evidence type="ECO:0000256" key="12">
    <source>
        <dbReference type="RuleBase" id="RU000363"/>
    </source>
</evidence>
<evidence type="ECO:0000256" key="2">
    <source>
        <dbReference type="ARBA" id="ARBA00006484"/>
    </source>
</evidence>
<dbReference type="GO" id="GO:0016020">
    <property type="term" value="C:membrane"/>
    <property type="evidence" value="ECO:0007669"/>
    <property type="project" value="UniProtKB-SubCell"/>
</dbReference>
<evidence type="ECO:0000256" key="11">
    <source>
        <dbReference type="ARBA" id="ARBA00082544"/>
    </source>
</evidence>
<evidence type="ECO:0000256" key="1">
    <source>
        <dbReference type="ARBA" id="ARBA00004141"/>
    </source>
</evidence>
<dbReference type="Proteomes" id="UP000038045">
    <property type="component" value="Unplaced"/>
</dbReference>